<dbReference type="Pfam" id="PF07662">
    <property type="entry name" value="Nucleos_tra2_C"/>
    <property type="match status" value="1"/>
</dbReference>
<evidence type="ECO:0000256" key="3">
    <source>
        <dbReference type="ARBA" id="ARBA00022475"/>
    </source>
</evidence>
<dbReference type="PANTHER" id="PTHR10590:SF4">
    <property type="entry name" value="SOLUTE CARRIER FAMILY 28 MEMBER 3"/>
    <property type="match status" value="1"/>
</dbReference>
<name>A0A210PU40_MIZYE</name>
<evidence type="ECO:0000256" key="6">
    <source>
        <dbReference type="ARBA" id="ARBA00023136"/>
    </source>
</evidence>
<feature type="transmembrane region" description="Helical" evidence="7">
    <location>
        <begin position="608"/>
        <end position="631"/>
    </location>
</feature>
<feature type="transmembrane region" description="Helical" evidence="7">
    <location>
        <begin position="171"/>
        <end position="190"/>
    </location>
</feature>
<feature type="domain" description="Concentrative nucleoside transporter C-terminal" evidence="9">
    <location>
        <begin position="384"/>
        <end position="628"/>
    </location>
</feature>
<dbReference type="GO" id="GO:0005886">
    <property type="term" value="C:plasma membrane"/>
    <property type="evidence" value="ECO:0007669"/>
    <property type="project" value="UniProtKB-SubCell"/>
</dbReference>
<evidence type="ECO:0000256" key="5">
    <source>
        <dbReference type="ARBA" id="ARBA00022989"/>
    </source>
</evidence>
<keyword evidence="5 7" id="KW-1133">Transmembrane helix</keyword>
<feature type="transmembrane region" description="Helical" evidence="7">
    <location>
        <begin position="97"/>
        <end position="115"/>
    </location>
</feature>
<evidence type="ECO:0000256" key="2">
    <source>
        <dbReference type="ARBA" id="ARBA00009033"/>
    </source>
</evidence>
<evidence type="ECO:0000256" key="7">
    <source>
        <dbReference type="SAM" id="Phobius"/>
    </source>
</evidence>
<evidence type="ECO:0000313" key="11">
    <source>
        <dbReference type="Proteomes" id="UP000242188"/>
    </source>
</evidence>
<keyword evidence="4 7" id="KW-0812">Transmembrane</keyword>
<keyword evidence="3" id="KW-1003">Cell membrane</keyword>
<feature type="transmembrane region" description="Helical" evidence="7">
    <location>
        <begin position="196"/>
        <end position="213"/>
    </location>
</feature>
<evidence type="ECO:0000259" key="8">
    <source>
        <dbReference type="Pfam" id="PF01773"/>
    </source>
</evidence>
<dbReference type="OrthoDB" id="6075923at2759"/>
<accession>A0A210PU40</accession>
<keyword evidence="11" id="KW-1185">Reference proteome</keyword>
<comment type="caution">
    <text evidence="10">The sequence shown here is derived from an EMBL/GenBank/DDBJ whole genome shotgun (WGS) entry which is preliminary data.</text>
</comment>
<comment type="subcellular location">
    <subcellularLocation>
        <location evidence="1">Cell membrane</location>
        <topology evidence="1">Multi-pass membrane protein</topology>
    </subcellularLocation>
</comment>
<protein>
    <submittedName>
        <fullName evidence="10">Solute carrier family 28 member 3</fullName>
    </submittedName>
</protein>
<feature type="transmembrane region" description="Helical" evidence="7">
    <location>
        <begin position="356"/>
        <end position="378"/>
    </location>
</feature>
<comment type="similarity">
    <text evidence="2">Belongs to the concentrative nucleoside transporter (CNT) (TC 2.A.41) family.</text>
</comment>
<feature type="transmembrane region" description="Helical" evidence="7">
    <location>
        <begin position="278"/>
        <end position="299"/>
    </location>
</feature>
<sequence>MSALEKMVNNKESATKTVLVVPGELSTPGMASQNIYTQILDTTEITYSEDLEKETAVTVTINDGEMVPVSETKTTERQKFSECIATYTAPVTKATKVIFPALFLAYVGYCMTVEFGSENSLRLLIGTILWYLLLSWNLIKKWKWFANIYADLRQVKCQGRMQLKIRKYIRWGLYITMLVVVGSLVGTSIAKGNFRNLVSLGGLIVFLLLLYVTSVDRSNISWHSVFWGFGIQFTLAILVLYTSGGKDAVVWCSRRLTELLAHSAKGSEFVFGKNYKQFYFAFGLLPKVIFFVAMVRVLTHLGVLSFINRNLGTFLSFCTGTSNPESICAAANVFVGGGQAILFIREYMDYLTESEIFCVFVGDLASIGGGAVVLYSGYGIPVQYLISASVLSAPAALAAAKLNYPSPPSLPKTDENVKKDNIIRTESNILHALSAGSRQGLAFVASILVNVMVLLAVLGLVDTALEWFGARAGIENLNFETISSYLFYPFAFLMGVDVSDCSRVSNLLGLRSMIDLTVAYIRMGEYVQNKVAFNAYSSLFNDTVFYQDSYDIVLPQWNQTLVKGILSDRSEVISAYALCGFASLSSLGISIGSISVLAPKYIGAVTKFAPRAVIVGTIACYFTACVAGMIYQEE</sequence>
<evidence type="ECO:0000313" key="10">
    <source>
        <dbReference type="EMBL" id="OWF40027.1"/>
    </source>
</evidence>
<dbReference type="PANTHER" id="PTHR10590">
    <property type="entry name" value="SODIUM/NUCLEOSIDE COTRANSPORTER"/>
    <property type="match status" value="1"/>
</dbReference>
<dbReference type="InterPro" id="IPR002668">
    <property type="entry name" value="CNT_N_dom"/>
</dbReference>
<feature type="transmembrane region" description="Helical" evidence="7">
    <location>
        <begin position="225"/>
        <end position="244"/>
    </location>
</feature>
<feature type="transmembrane region" description="Helical" evidence="7">
    <location>
        <begin position="440"/>
        <end position="461"/>
    </location>
</feature>
<evidence type="ECO:0000256" key="4">
    <source>
        <dbReference type="ARBA" id="ARBA00022692"/>
    </source>
</evidence>
<dbReference type="AlphaFoldDB" id="A0A210PU40"/>
<dbReference type="InterPro" id="IPR011657">
    <property type="entry name" value="CNT_C_dom"/>
</dbReference>
<reference evidence="10 11" key="1">
    <citation type="journal article" date="2017" name="Nat. Ecol. Evol.">
        <title>Scallop genome provides insights into evolution of bilaterian karyotype and development.</title>
        <authorList>
            <person name="Wang S."/>
            <person name="Zhang J."/>
            <person name="Jiao W."/>
            <person name="Li J."/>
            <person name="Xun X."/>
            <person name="Sun Y."/>
            <person name="Guo X."/>
            <person name="Huan P."/>
            <person name="Dong B."/>
            <person name="Zhang L."/>
            <person name="Hu X."/>
            <person name="Sun X."/>
            <person name="Wang J."/>
            <person name="Zhao C."/>
            <person name="Wang Y."/>
            <person name="Wang D."/>
            <person name="Huang X."/>
            <person name="Wang R."/>
            <person name="Lv J."/>
            <person name="Li Y."/>
            <person name="Zhang Z."/>
            <person name="Liu B."/>
            <person name="Lu W."/>
            <person name="Hui Y."/>
            <person name="Liang J."/>
            <person name="Zhou Z."/>
            <person name="Hou R."/>
            <person name="Li X."/>
            <person name="Liu Y."/>
            <person name="Li H."/>
            <person name="Ning X."/>
            <person name="Lin Y."/>
            <person name="Zhao L."/>
            <person name="Xing Q."/>
            <person name="Dou J."/>
            <person name="Li Y."/>
            <person name="Mao J."/>
            <person name="Guo H."/>
            <person name="Dou H."/>
            <person name="Li T."/>
            <person name="Mu C."/>
            <person name="Jiang W."/>
            <person name="Fu Q."/>
            <person name="Fu X."/>
            <person name="Miao Y."/>
            <person name="Liu J."/>
            <person name="Yu Q."/>
            <person name="Li R."/>
            <person name="Liao H."/>
            <person name="Li X."/>
            <person name="Kong Y."/>
            <person name="Jiang Z."/>
            <person name="Chourrout D."/>
            <person name="Li R."/>
            <person name="Bao Z."/>
        </authorList>
    </citation>
    <scope>NUCLEOTIDE SEQUENCE [LARGE SCALE GENOMIC DNA]</scope>
    <source>
        <strain evidence="10 11">PY_sf001</strain>
    </source>
</reference>
<keyword evidence="6 7" id="KW-0472">Membrane</keyword>
<feature type="transmembrane region" description="Helical" evidence="7">
    <location>
        <begin position="573"/>
        <end position="596"/>
    </location>
</feature>
<evidence type="ECO:0000259" key="9">
    <source>
        <dbReference type="Pfam" id="PF07662"/>
    </source>
</evidence>
<feature type="domain" description="Concentrative nucleoside transporter N-terminal" evidence="8">
    <location>
        <begin position="202"/>
        <end position="273"/>
    </location>
</feature>
<proteinExistence type="inferred from homology"/>
<gene>
    <name evidence="10" type="ORF">KP79_PYT19716</name>
</gene>
<organism evidence="10 11">
    <name type="scientific">Mizuhopecten yessoensis</name>
    <name type="common">Japanese scallop</name>
    <name type="synonym">Patinopecten yessoensis</name>
    <dbReference type="NCBI Taxonomy" id="6573"/>
    <lineage>
        <taxon>Eukaryota</taxon>
        <taxon>Metazoa</taxon>
        <taxon>Spiralia</taxon>
        <taxon>Lophotrochozoa</taxon>
        <taxon>Mollusca</taxon>
        <taxon>Bivalvia</taxon>
        <taxon>Autobranchia</taxon>
        <taxon>Pteriomorphia</taxon>
        <taxon>Pectinida</taxon>
        <taxon>Pectinoidea</taxon>
        <taxon>Pectinidae</taxon>
        <taxon>Mizuhopecten</taxon>
    </lineage>
</organism>
<dbReference type="Pfam" id="PF01773">
    <property type="entry name" value="Nucleos_tra2_N"/>
    <property type="match status" value="1"/>
</dbReference>
<dbReference type="Proteomes" id="UP000242188">
    <property type="component" value="Unassembled WGS sequence"/>
</dbReference>
<dbReference type="EMBL" id="NEDP02005493">
    <property type="protein sequence ID" value="OWF40027.1"/>
    <property type="molecule type" value="Genomic_DNA"/>
</dbReference>
<evidence type="ECO:0000256" key="1">
    <source>
        <dbReference type="ARBA" id="ARBA00004651"/>
    </source>
</evidence>
<dbReference type="InterPro" id="IPR008276">
    <property type="entry name" value="C_nuclsd_transpt"/>
</dbReference>
<feature type="transmembrane region" description="Helical" evidence="7">
    <location>
        <begin position="121"/>
        <end position="139"/>
    </location>
</feature>
<dbReference type="GO" id="GO:0005415">
    <property type="term" value="F:nucleoside:sodium symporter activity"/>
    <property type="evidence" value="ECO:0007669"/>
    <property type="project" value="TreeGrafter"/>
</dbReference>